<feature type="compositionally biased region" description="Basic residues" evidence="12">
    <location>
        <begin position="645"/>
        <end position="657"/>
    </location>
</feature>
<dbReference type="Pfam" id="PF17004">
    <property type="entry name" value="SRP_TPR_like"/>
    <property type="match status" value="1"/>
</dbReference>
<evidence type="ECO:0000256" key="9">
    <source>
        <dbReference type="PIRNR" id="PIRNR038922"/>
    </source>
</evidence>
<dbReference type="GO" id="GO:0006614">
    <property type="term" value="P:SRP-dependent cotranslational protein targeting to membrane"/>
    <property type="evidence" value="ECO:0007669"/>
    <property type="project" value="UniProtKB-UniRule"/>
</dbReference>
<dbReference type="SMART" id="SM00028">
    <property type="entry name" value="TPR"/>
    <property type="match status" value="4"/>
</dbReference>
<comment type="similarity">
    <text evidence="3 9">Belongs to the SRP72 family.</text>
</comment>
<protein>
    <recommendedName>
        <fullName evidence="4 9">Signal recognition particle subunit SRP72</fullName>
    </recommendedName>
</protein>
<dbReference type="GO" id="GO:0005783">
    <property type="term" value="C:endoplasmic reticulum"/>
    <property type="evidence" value="ECO:0007669"/>
    <property type="project" value="UniProtKB-SubCell"/>
</dbReference>
<feature type="compositionally biased region" description="Basic and acidic residues" evidence="12">
    <location>
        <begin position="567"/>
        <end position="579"/>
    </location>
</feature>
<evidence type="ECO:0000313" key="14">
    <source>
        <dbReference type="EMBL" id="KAG1552502.1"/>
    </source>
</evidence>
<evidence type="ECO:0000256" key="5">
    <source>
        <dbReference type="ARBA" id="ARBA00022490"/>
    </source>
</evidence>
<dbReference type="InterPro" id="IPR019734">
    <property type="entry name" value="TPR_rpt"/>
</dbReference>
<dbReference type="Pfam" id="PF13432">
    <property type="entry name" value="TPR_16"/>
    <property type="match status" value="1"/>
</dbReference>
<evidence type="ECO:0000256" key="6">
    <source>
        <dbReference type="ARBA" id="ARBA00022824"/>
    </source>
</evidence>
<dbReference type="InterPro" id="IPR013699">
    <property type="entry name" value="Signal_recog_part_SRP72_RNA-bd"/>
</dbReference>
<feature type="region of interest" description="Disordered" evidence="12">
    <location>
        <begin position="533"/>
        <end position="657"/>
    </location>
</feature>
<dbReference type="PANTHER" id="PTHR14094">
    <property type="entry name" value="SIGNAL RECOGNITION PARTICLE 72"/>
    <property type="match status" value="1"/>
</dbReference>
<evidence type="ECO:0000256" key="2">
    <source>
        <dbReference type="ARBA" id="ARBA00004496"/>
    </source>
</evidence>
<dbReference type="InterPro" id="IPR026270">
    <property type="entry name" value="SRP72"/>
</dbReference>
<evidence type="ECO:0000256" key="8">
    <source>
        <dbReference type="ARBA" id="ARBA00023274"/>
    </source>
</evidence>
<sequence length="657" mass="73279">MASTEQEVPNLFGKLKSTIEKDDDQQSLELCDQLLKLKPDDKTVLQCKVVSLIRLEKYKDALTLIARQFRNADIDMSYEKIYCYYRTNQFVPAMELLEQVKSTNKDSSLLYLEAQILYSQGQFKQSVQVYESLLKTLDKKDVLYDEIQVNLLAAKAGLLFSTNEQDTSAVKESSEDLYEVAYNTASVYLARGEISKAQEQLQLAQKQCMEKSNHMSEEEQEEELAVIATQLGYTYQLQGRTTEAIKIYHSVLNSKDVSVVTVASNNIVSVEQTKDLDEVAKTLKLATSKEVDAKLKGYQKRVILMNESLLHLYSKKYSACRDHAQKLIDKYPDNDTLYLILGSATFHQHKASKAIEELKKYAERRPSSLAIHFATIQLQLLESQHAAALQTLQHYLAAAQKQDQYRPALVALLVWLYQQTGQSELAMETLDKAASVWKTDAAFTTTHTPTSIIKQTAAFKLKASRFEEAVADYEQLVKEDPTDAQAVAGLIAAYAQVDPAKAEQYGNALPEIALNHLDIDTLEKVVPGVKRGYVKKDPNSVHVKKPKEKKKRTPLLPKNMDPNVQPDPERWLPKQERSTFRMKGKNKKAANKGPQGAAVEGGGIGGTGSANISGVKKSNSTEQPAAAAVVESVPKPTTVSTNKSSSKKKKGKGKSKW</sequence>
<keyword evidence="5 9" id="KW-0963">Cytoplasm</keyword>
<feature type="repeat" description="TPR" evidence="10">
    <location>
        <begin position="450"/>
        <end position="483"/>
    </location>
</feature>
<comment type="function">
    <text evidence="9">Component of the signal recognition particle (SRP) complex, a ribonucleoprotein complex that mediates the cotranslational targeting of secretory and membrane proteins to the endoplasmic reticulum (ER).</text>
</comment>
<feature type="compositionally biased region" description="Basic residues" evidence="12">
    <location>
        <begin position="580"/>
        <end position="590"/>
    </location>
</feature>
<dbReference type="GO" id="GO:0005786">
    <property type="term" value="C:signal recognition particle, endoplasmic reticulum targeting"/>
    <property type="evidence" value="ECO:0007669"/>
    <property type="project" value="UniProtKB-UniRule"/>
</dbReference>
<dbReference type="GO" id="GO:0043022">
    <property type="term" value="F:ribosome binding"/>
    <property type="evidence" value="ECO:0007669"/>
    <property type="project" value="TreeGrafter"/>
</dbReference>
<dbReference type="PROSITE" id="PS50005">
    <property type="entry name" value="TPR"/>
    <property type="match status" value="1"/>
</dbReference>
<feature type="compositionally biased region" description="Basic residues" evidence="12">
    <location>
        <begin position="542"/>
        <end position="553"/>
    </location>
</feature>
<keyword evidence="8 9" id="KW-0687">Ribonucleoprotein</keyword>
<dbReference type="InterPro" id="IPR031545">
    <property type="entry name" value="SRP72_TPR-like"/>
</dbReference>
<dbReference type="AlphaFoldDB" id="A0A9P6YMM6"/>
<dbReference type="Proteomes" id="UP000717996">
    <property type="component" value="Unassembled WGS sequence"/>
</dbReference>
<keyword evidence="7 9" id="KW-0733">Signal recognition particle</keyword>
<proteinExistence type="inferred from homology"/>
<evidence type="ECO:0000313" key="15">
    <source>
        <dbReference type="Proteomes" id="UP000717996"/>
    </source>
</evidence>
<dbReference type="SUPFAM" id="SSF48452">
    <property type="entry name" value="TPR-like"/>
    <property type="match status" value="2"/>
</dbReference>
<evidence type="ECO:0000256" key="1">
    <source>
        <dbReference type="ARBA" id="ARBA00004240"/>
    </source>
</evidence>
<evidence type="ECO:0000256" key="7">
    <source>
        <dbReference type="ARBA" id="ARBA00023135"/>
    </source>
</evidence>
<dbReference type="EMBL" id="JAANIT010000084">
    <property type="protein sequence ID" value="KAG1552502.1"/>
    <property type="molecule type" value="Genomic_DNA"/>
</dbReference>
<dbReference type="InterPro" id="IPR011990">
    <property type="entry name" value="TPR-like_helical_dom_sf"/>
</dbReference>
<evidence type="ECO:0000256" key="11">
    <source>
        <dbReference type="SAM" id="Coils"/>
    </source>
</evidence>
<evidence type="ECO:0000256" key="4">
    <source>
        <dbReference type="ARBA" id="ARBA00018350"/>
    </source>
</evidence>
<comment type="subcellular location">
    <subcellularLocation>
        <location evidence="2 9">Cytoplasm</location>
    </subcellularLocation>
    <subcellularLocation>
        <location evidence="1">Endoplasmic reticulum</location>
    </subcellularLocation>
</comment>
<dbReference type="OrthoDB" id="5421607at2759"/>
<accession>A0A9P6YMM6</accession>
<keyword evidence="6" id="KW-0256">Endoplasmic reticulum</keyword>
<evidence type="ECO:0000256" key="12">
    <source>
        <dbReference type="SAM" id="MobiDB-lite"/>
    </source>
</evidence>
<dbReference type="PANTHER" id="PTHR14094:SF9">
    <property type="entry name" value="SIGNAL RECOGNITION PARTICLE SUBUNIT SRP72"/>
    <property type="match status" value="1"/>
</dbReference>
<organism evidence="14 15">
    <name type="scientific">Rhizopus oryzae</name>
    <name type="common">Mucormycosis agent</name>
    <name type="synonym">Rhizopus arrhizus var. delemar</name>
    <dbReference type="NCBI Taxonomy" id="64495"/>
    <lineage>
        <taxon>Eukaryota</taxon>
        <taxon>Fungi</taxon>
        <taxon>Fungi incertae sedis</taxon>
        <taxon>Mucoromycota</taxon>
        <taxon>Mucoromycotina</taxon>
        <taxon>Mucoromycetes</taxon>
        <taxon>Mucorales</taxon>
        <taxon>Mucorineae</taxon>
        <taxon>Rhizopodaceae</taxon>
        <taxon>Rhizopus</taxon>
    </lineage>
</organism>
<feature type="coiled-coil region" evidence="11">
    <location>
        <begin position="194"/>
        <end position="221"/>
    </location>
</feature>
<reference evidence="14" key="1">
    <citation type="journal article" date="2020" name="Microb. Genom.">
        <title>Genetic diversity of clinical and environmental Mucorales isolates obtained from an investigation of mucormycosis cases among solid organ transplant recipients.</title>
        <authorList>
            <person name="Nguyen M.H."/>
            <person name="Kaul D."/>
            <person name="Muto C."/>
            <person name="Cheng S.J."/>
            <person name="Richter R.A."/>
            <person name="Bruno V.M."/>
            <person name="Liu G."/>
            <person name="Beyhan S."/>
            <person name="Sundermann A.J."/>
            <person name="Mounaud S."/>
            <person name="Pasculle A.W."/>
            <person name="Nierman W.C."/>
            <person name="Driscoll E."/>
            <person name="Cumbie R."/>
            <person name="Clancy C.J."/>
            <person name="Dupont C.L."/>
        </authorList>
    </citation>
    <scope>NUCLEOTIDE SEQUENCE</scope>
    <source>
        <strain evidence="14">GL16</strain>
    </source>
</reference>
<keyword evidence="11" id="KW-0175">Coiled coil</keyword>
<evidence type="ECO:0000259" key="13">
    <source>
        <dbReference type="Pfam" id="PF08492"/>
    </source>
</evidence>
<evidence type="ECO:0000256" key="10">
    <source>
        <dbReference type="PROSITE-ProRule" id="PRU00339"/>
    </source>
</evidence>
<dbReference type="Pfam" id="PF08492">
    <property type="entry name" value="SRP72"/>
    <property type="match status" value="1"/>
</dbReference>
<feature type="compositionally biased region" description="Gly residues" evidence="12">
    <location>
        <begin position="599"/>
        <end position="608"/>
    </location>
</feature>
<evidence type="ECO:0000256" key="3">
    <source>
        <dbReference type="ARBA" id="ARBA00007676"/>
    </source>
</evidence>
<dbReference type="GO" id="GO:0008312">
    <property type="term" value="F:7S RNA binding"/>
    <property type="evidence" value="ECO:0007669"/>
    <property type="project" value="InterPro"/>
</dbReference>
<feature type="domain" description="Signal recognition particle SRP72 subunit RNA-binding" evidence="13">
    <location>
        <begin position="540"/>
        <end position="581"/>
    </location>
</feature>
<keyword evidence="10" id="KW-0802">TPR repeat</keyword>
<comment type="caution">
    <text evidence="14">The sequence shown here is derived from an EMBL/GenBank/DDBJ whole genome shotgun (WGS) entry which is preliminary data.</text>
</comment>
<gene>
    <name evidence="14" type="ORF">G6F51_001182</name>
</gene>
<dbReference type="PIRSF" id="PIRSF038922">
    <property type="entry name" value="SRP72"/>
    <property type="match status" value="1"/>
</dbReference>
<name>A0A9P6YMM6_RHIOR</name>
<dbReference type="Gene3D" id="1.25.40.10">
    <property type="entry name" value="Tetratricopeptide repeat domain"/>
    <property type="match status" value="4"/>
</dbReference>